<name>A0AAV7F5A8_ARIFI</name>
<evidence type="ECO:0000256" key="1">
    <source>
        <dbReference type="RuleBase" id="RU362006"/>
    </source>
</evidence>
<dbReference type="AlphaFoldDB" id="A0AAV7F5A8"/>
<dbReference type="PANTHER" id="PTHR12300">
    <property type="entry name" value="HVA22-LIKE PROTEINS"/>
    <property type="match status" value="1"/>
</dbReference>
<dbReference type="EMBL" id="JAINDJ010000003">
    <property type="protein sequence ID" value="KAG9455026.1"/>
    <property type="molecule type" value="Genomic_DNA"/>
</dbReference>
<keyword evidence="1" id="KW-0472">Membrane</keyword>
<gene>
    <name evidence="3" type="ORF">H6P81_007930</name>
</gene>
<evidence type="ECO:0000256" key="2">
    <source>
        <dbReference type="SAM" id="MobiDB-lite"/>
    </source>
</evidence>
<keyword evidence="4" id="KW-1185">Reference proteome</keyword>
<comment type="caution">
    <text evidence="3">The sequence shown here is derived from an EMBL/GenBank/DDBJ whole genome shotgun (WGS) entry which is preliminary data.</text>
</comment>
<accession>A0AAV7F5A8</accession>
<proteinExistence type="inferred from homology"/>
<protein>
    <recommendedName>
        <fullName evidence="1">HVA22-like protein</fullName>
    </recommendedName>
</protein>
<dbReference type="Pfam" id="PF03134">
    <property type="entry name" value="TB2_DP1_HVA22"/>
    <property type="match status" value="1"/>
</dbReference>
<keyword evidence="1" id="KW-0812">Transmembrane</keyword>
<feature type="compositionally biased region" description="Basic and acidic residues" evidence="2">
    <location>
        <begin position="164"/>
        <end position="181"/>
    </location>
</feature>
<feature type="transmembrane region" description="Helical" evidence="1">
    <location>
        <begin position="43"/>
        <end position="64"/>
    </location>
</feature>
<dbReference type="InterPro" id="IPR004345">
    <property type="entry name" value="TB2_DP1_HVA22"/>
</dbReference>
<evidence type="ECO:0000313" key="3">
    <source>
        <dbReference type="EMBL" id="KAG9455026.1"/>
    </source>
</evidence>
<keyword evidence="1" id="KW-1133">Transmembrane helix</keyword>
<feature type="region of interest" description="Disordered" evidence="2">
    <location>
        <begin position="150"/>
        <end position="211"/>
    </location>
</feature>
<comment type="caution">
    <text evidence="1">Lacks conserved residue(s) required for the propagation of feature annotation.</text>
</comment>
<comment type="similarity">
    <text evidence="1">Belongs to the DP1 family.</text>
</comment>
<dbReference type="Proteomes" id="UP000825729">
    <property type="component" value="Unassembled WGS sequence"/>
</dbReference>
<dbReference type="GO" id="GO:0016020">
    <property type="term" value="C:membrane"/>
    <property type="evidence" value="ECO:0007669"/>
    <property type="project" value="UniProtKB-SubCell"/>
</dbReference>
<sequence>MLGDFITRCLILLFGYTYPAFECFKTVEKNRADIEQLRFWCQYWIIVAIITVFERFADILISWVPMYGEMKLAFFIYLWHPKTMGTSYVFEVFLRPYVSRHEPEIDRKLSEMRARAWDVALLYWESFASQGQAKFFEVLRYLAAQSYKPSPDSAQKTPLSFNHDPPRQQEPQKEPTSEYSHRTRWGSRIAGNAGPNPFLHQNELSDVRERG</sequence>
<comment type="subcellular location">
    <subcellularLocation>
        <location evidence="1">Membrane</location>
        <topology evidence="1">Multi-pass membrane protein</topology>
    </subcellularLocation>
</comment>
<organism evidence="3 4">
    <name type="scientific">Aristolochia fimbriata</name>
    <name type="common">White veined hardy Dutchman's pipe vine</name>
    <dbReference type="NCBI Taxonomy" id="158543"/>
    <lineage>
        <taxon>Eukaryota</taxon>
        <taxon>Viridiplantae</taxon>
        <taxon>Streptophyta</taxon>
        <taxon>Embryophyta</taxon>
        <taxon>Tracheophyta</taxon>
        <taxon>Spermatophyta</taxon>
        <taxon>Magnoliopsida</taxon>
        <taxon>Magnoliidae</taxon>
        <taxon>Piperales</taxon>
        <taxon>Aristolochiaceae</taxon>
        <taxon>Aristolochia</taxon>
    </lineage>
</organism>
<reference evidence="3 4" key="1">
    <citation type="submission" date="2021-07" db="EMBL/GenBank/DDBJ databases">
        <title>The Aristolochia fimbriata genome: insights into angiosperm evolution, floral development and chemical biosynthesis.</title>
        <authorList>
            <person name="Jiao Y."/>
        </authorList>
    </citation>
    <scope>NUCLEOTIDE SEQUENCE [LARGE SCALE GENOMIC DNA]</scope>
    <source>
        <strain evidence="3">IBCAS-2021</strain>
        <tissue evidence="3">Leaf</tissue>
    </source>
</reference>
<evidence type="ECO:0000313" key="4">
    <source>
        <dbReference type="Proteomes" id="UP000825729"/>
    </source>
</evidence>
<dbReference type="PANTHER" id="PTHR12300:SF117">
    <property type="entry name" value="LP05237P-RELATED"/>
    <property type="match status" value="1"/>
</dbReference>